<accession>A0A1D7TKA3</accession>
<gene>
    <name evidence="3" type="ORF">SHALO_1659</name>
</gene>
<dbReference type="Proteomes" id="UP000094609">
    <property type="component" value="Chromosome"/>
</dbReference>
<feature type="domain" description="CBU-0592-like" evidence="2">
    <location>
        <begin position="4"/>
        <end position="79"/>
    </location>
</feature>
<dbReference type="KEGG" id="shal:SHALO_1659"/>
<keyword evidence="1" id="KW-1133">Transmembrane helix</keyword>
<organism evidence="3 4">
    <name type="scientific">Sulfurospirillum halorespirans DSM 13726</name>
    <dbReference type="NCBI Taxonomy" id="1193502"/>
    <lineage>
        <taxon>Bacteria</taxon>
        <taxon>Pseudomonadati</taxon>
        <taxon>Campylobacterota</taxon>
        <taxon>Epsilonproteobacteria</taxon>
        <taxon>Campylobacterales</taxon>
        <taxon>Sulfurospirillaceae</taxon>
        <taxon>Sulfurospirillum</taxon>
    </lineage>
</organism>
<dbReference type="STRING" id="1193502.SHALO_1659"/>
<dbReference type="EMBL" id="CP017111">
    <property type="protein sequence ID" value="AOO65431.1"/>
    <property type="molecule type" value="Genomic_DNA"/>
</dbReference>
<proteinExistence type="predicted"/>
<name>A0A1D7TKA3_9BACT</name>
<feature type="transmembrane region" description="Helical" evidence="1">
    <location>
        <begin position="6"/>
        <end position="22"/>
    </location>
</feature>
<reference evidence="4" key="1">
    <citation type="submission" date="2016-08" db="EMBL/GenBank/DDBJ databases">
        <title>Complete genome sequence of the organohalide-respiring Epsilonproteobacterium Sulfurospirillum halorespirans.</title>
        <authorList>
            <person name="Goris T."/>
            <person name="Zimmermann J."/>
            <person name="Schenz B."/>
            <person name="Lemos M."/>
            <person name="Hackermueller J."/>
            <person name="Diekert G."/>
        </authorList>
    </citation>
    <scope>NUCLEOTIDE SEQUENCE [LARGE SCALE GENOMIC DNA]</scope>
    <source>
        <strain>DSM 13726</strain>
        <strain evidence="4">PCE-M2</strain>
    </source>
</reference>
<dbReference type="PATRIC" id="fig|1193502.14.peg.1685"/>
<feature type="transmembrane region" description="Helical" evidence="1">
    <location>
        <begin position="34"/>
        <end position="52"/>
    </location>
</feature>
<evidence type="ECO:0000256" key="1">
    <source>
        <dbReference type="SAM" id="Phobius"/>
    </source>
</evidence>
<dbReference type="Pfam" id="PF26604">
    <property type="entry name" value="CBU_0592"/>
    <property type="match status" value="1"/>
</dbReference>
<dbReference type="InterPro" id="IPR058058">
    <property type="entry name" value="CBU_0592-like"/>
</dbReference>
<keyword evidence="1" id="KW-0812">Transmembrane</keyword>
<dbReference type="AlphaFoldDB" id="A0A1D7TKA3"/>
<evidence type="ECO:0000259" key="2">
    <source>
        <dbReference type="Pfam" id="PF26604"/>
    </source>
</evidence>
<sequence length="90" mass="10512">MDFFQWLGFAGMICIVIAYFLLQLGMYDIHALNYQLLNLIGAIALIISLLVHFNLGSFLIEVFWIMITVYGIFKTVRHKRKNAQKTKDQR</sequence>
<keyword evidence="4" id="KW-1185">Reference proteome</keyword>
<dbReference type="NCBIfam" id="NF047864">
    <property type="entry name" value="CBU_0592_membra"/>
    <property type="match status" value="1"/>
</dbReference>
<evidence type="ECO:0000313" key="3">
    <source>
        <dbReference type="EMBL" id="AOO65431.1"/>
    </source>
</evidence>
<keyword evidence="1" id="KW-0472">Membrane</keyword>
<protein>
    <recommendedName>
        <fullName evidence="2">CBU-0592-like domain-containing protein</fullName>
    </recommendedName>
</protein>
<evidence type="ECO:0000313" key="4">
    <source>
        <dbReference type="Proteomes" id="UP000094609"/>
    </source>
</evidence>